<evidence type="ECO:0000256" key="3">
    <source>
        <dbReference type="ARBA" id="ARBA00009726"/>
    </source>
</evidence>
<feature type="domain" description="ABC transporter" evidence="19">
    <location>
        <begin position="622"/>
        <end position="844"/>
    </location>
</feature>
<dbReference type="InterPro" id="IPR050173">
    <property type="entry name" value="ABC_transporter_C-like"/>
</dbReference>
<feature type="transmembrane region" description="Helical" evidence="18">
    <location>
        <begin position="307"/>
        <end position="335"/>
    </location>
</feature>
<evidence type="ECO:0000256" key="9">
    <source>
        <dbReference type="ARBA" id="ARBA00022741"/>
    </source>
</evidence>
<dbReference type="GO" id="GO:0000323">
    <property type="term" value="C:lytic vacuole"/>
    <property type="evidence" value="ECO:0007669"/>
    <property type="project" value="UniProtKB-ARBA"/>
</dbReference>
<feature type="transmembrane region" description="Helical" evidence="18">
    <location>
        <begin position="563"/>
        <end position="587"/>
    </location>
</feature>
<evidence type="ECO:0000256" key="15">
    <source>
        <dbReference type="ARBA" id="ARBA00047523"/>
    </source>
</evidence>
<evidence type="ECO:0000256" key="17">
    <source>
        <dbReference type="SAM" id="MobiDB-lite"/>
    </source>
</evidence>
<evidence type="ECO:0000256" key="16">
    <source>
        <dbReference type="SAM" id="Coils"/>
    </source>
</evidence>
<keyword evidence="11" id="KW-1278">Translocase</keyword>
<dbReference type="GO" id="GO:0005886">
    <property type="term" value="C:plasma membrane"/>
    <property type="evidence" value="ECO:0007669"/>
    <property type="project" value="UniProtKB-SubCell"/>
</dbReference>
<dbReference type="InterPro" id="IPR005292">
    <property type="entry name" value="MRP"/>
</dbReference>
<dbReference type="PANTHER" id="PTHR24223">
    <property type="entry name" value="ATP-BINDING CASSETTE SUB-FAMILY C"/>
    <property type="match status" value="1"/>
</dbReference>
<dbReference type="PROSITE" id="PS00211">
    <property type="entry name" value="ABC_TRANSPORTER_1"/>
    <property type="match status" value="2"/>
</dbReference>
<dbReference type="EC" id="7.6.2.3" evidence="14"/>
<evidence type="ECO:0000256" key="11">
    <source>
        <dbReference type="ARBA" id="ARBA00022967"/>
    </source>
</evidence>
<keyword evidence="9" id="KW-0547">Nucleotide-binding</keyword>
<dbReference type="NCBIfam" id="TIGR00957">
    <property type="entry name" value="MRP_assoc_pro"/>
    <property type="match status" value="1"/>
</dbReference>
<dbReference type="GO" id="GO:0015431">
    <property type="term" value="F:ABC-type glutathione S-conjugate transporter activity"/>
    <property type="evidence" value="ECO:0007669"/>
    <property type="project" value="UniProtKB-EC"/>
</dbReference>
<keyword evidence="12 18" id="KW-1133">Transmembrane helix</keyword>
<feature type="transmembrane region" description="Helical" evidence="18">
    <location>
        <begin position="135"/>
        <end position="151"/>
    </location>
</feature>
<evidence type="ECO:0000256" key="12">
    <source>
        <dbReference type="ARBA" id="ARBA00022989"/>
    </source>
</evidence>
<dbReference type="PROSITE" id="PS50929">
    <property type="entry name" value="ABC_TM1F"/>
    <property type="match status" value="2"/>
</dbReference>
<dbReference type="InterPro" id="IPR003593">
    <property type="entry name" value="AAA+_ATPase"/>
</dbReference>
<evidence type="ECO:0000259" key="19">
    <source>
        <dbReference type="PROSITE" id="PS50893"/>
    </source>
</evidence>
<dbReference type="SMART" id="SM00382">
    <property type="entry name" value="AAA"/>
    <property type="match status" value="2"/>
</dbReference>
<dbReference type="InterPro" id="IPR056227">
    <property type="entry name" value="TMD0_ABC"/>
</dbReference>
<feature type="transmembrane region" description="Helical" evidence="18">
    <location>
        <begin position="945"/>
        <end position="964"/>
    </location>
</feature>
<dbReference type="Pfam" id="PF00005">
    <property type="entry name" value="ABC_tran"/>
    <property type="match status" value="2"/>
</dbReference>
<protein>
    <recommendedName>
        <fullName evidence="14">ABC-type glutathione-S-conjugate transporter</fullName>
        <ecNumber evidence="14">7.6.2.3</ecNumber>
    </recommendedName>
</protein>
<evidence type="ECO:0000313" key="21">
    <source>
        <dbReference type="EMBL" id="KAL1498077.1"/>
    </source>
</evidence>
<dbReference type="Gene3D" id="1.20.1560.10">
    <property type="entry name" value="ABC transporter type 1, transmembrane domain"/>
    <property type="match status" value="2"/>
</dbReference>
<evidence type="ECO:0000259" key="20">
    <source>
        <dbReference type="PROSITE" id="PS50929"/>
    </source>
</evidence>
<feature type="domain" description="ABC transmembrane type-1" evidence="20">
    <location>
        <begin position="955"/>
        <end position="1239"/>
    </location>
</feature>
<feature type="domain" description="ABC transmembrane type-1" evidence="20">
    <location>
        <begin position="309"/>
        <end position="590"/>
    </location>
</feature>
<comment type="caution">
    <text evidence="21">The sequence shown here is derived from an EMBL/GenBank/DDBJ whole genome shotgun (WGS) entry which is preliminary data.</text>
</comment>
<name>A0ABD1ENJ2_HYPHA</name>
<comment type="catalytic activity">
    <reaction evidence="15">
        <text>leukotriene C4(in) + ATP + H2O = leukotriene C4(out) + ADP + phosphate + H(+)</text>
        <dbReference type="Rhea" id="RHEA:38963"/>
        <dbReference type="ChEBI" id="CHEBI:15377"/>
        <dbReference type="ChEBI" id="CHEBI:15378"/>
        <dbReference type="ChEBI" id="CHEBI:30616"/>
        <dbReference type="ChEBI" id="CHEBI:43474"/>
        <dbReference type="ChEBI" id="CHEBI:57973"/>
        <dbReference type="ChEBI" id="CHEBI:456216"/>
    </reaction>
    <physiologicalReaction direction="left-to-right" evidence="15">
        <dbReference type="Rhea" id="RHEA:38964"/>
    </physiologicalReaction>
</comment>
<dbReference type="CDD" id="cd03250">
    <property type="entry name" value="ABCC_MRP_domain1"/>
    <property type="match status" value="1"/>
</dbReference>
<dbReference type="Proteomes" id="UP001566132">
    <property type="component" value="Unassembled WGS sequence"/>
</dbReference>
<organism evidence="21 22">
    <name type="scientific">Hypothenemus hampei</name>
    <name type="common">Coffee berry borer</name>
    <dbReference type="NCBI Taxonomy" id="57062"/>
    <lineage>
        <taxon>Eukaryota</taxon>
        <taxon>Metazoa</taxon>
        <taxon>Ecdysozoa</taxon>
        <taxon>Arthropoda</taxon>
        <taxon>Hexapoda</taxon>
        <taxon>Insecta</taxon>
        <taxon>Pterygota</taxon>
        <taxon>Neoptera</taxon>
        <taxon>Endopterygota</taxon>
        <taxon>Coleoptera</taxon>
        <taxon>Polyphaga</taxon>
        <taxon>Cucujiformia</taxon>
        <taxon>Curculionidae</taxon>
        <taxon>Scolytinae</taxon>
        <taxon>Hypothenemus</taxon>
    </lineage>
</organism>
<dbReference type="CDD" id="cd18603">
    <property type="entry name" value="ABC_6TM_MRP1_2_3_6_D2_like"/>
    <property type="match status" value="1"/>
</dbReference>
<feature type="transmembrane region" description="Helical" evidence="18">
    <location>
        <begin position="997"/>
        <end position="1022"/>
    </location>
</feature>
<evidence type="ECO:0000256" key="7">
    <source>
        <dbReference type="ARBA" id="ARBA00022692"/>
    </source>
</evidence>
<dbReference type="InterPro" id="IPR003439">
    <property type="entry name" value="ABC_transporter-like_ATP-bd"/>
</dbReference>
<dbReference type="FunFam" id="3.40.50.300:FF:000293">
    <property type="entry name" value="ATP binding cassette subfamily C member 1"/>
    <property type="match status" value="1"/>
</dbReference>
<evidence type="ECO:0000313" key="22">
    <source>
        <dbReference type="Proteomes" id="UP001566132"/>
    </source>
</evidence>
<keyword evidence="16" id="KW-0175">Coiled coil</keyword>
<dbReference type="SUPFAM" id="SSF90123">
    <property type="entry name" value="ABC transporter transmembrane region"/>
    <property type="match status" value="2"/>
</dbReference>
<evidence type="ECO:0000256" key="5">
    <source>
        <dbReference type="ARBA" id="ARBA00022475"/>
    </source>
</evidence>
<feature type="transmembrane region" description="Helical" evidence="18">
    <location>
        <begin position="526"/>
        <end position="551"/>
    </location>
</feature>
<reference evidence="21 22" key="1">
    <citation type="submission" date="2024-05" db="EMBL/GenBank/DDBJ databases">
        <title>Genetic variation in Jamaican populations of the coffee berry borer (Hypothenemus hampei).</title>
        <authorList>
            <person name="Errbii M."/>
            <person name="Myrie A."/>
        </authorList>
    </citation>
    <scope>NUCLEOTIDE SEQUENCE [LARGE SCALE GENOMIC DNA]</scope>
    <source>
        <strain evidence="21">JA-Hopewell-2020-01-JO</strain>
        <tissue evidence="21">Whole body</tissue>
    </source>
</reference>
<keyword evidence="13 18" id="KW-0472">Membrane</keyword>
<dbReference type="GO" id="GO:0005774">
    <property type="term" value="C:vacuolar membrane"/>
    <property type="evidence" value="ECO:0007669"/>
    <property type="project" value="UniProtKB-SubCell"/>
</dbReference>
<feature type="transmembrane region" description="Helical" evidence="18">
    <location>
        <begin position="419"/>
        <end position="441"/>
    </location>
</feature>
<feature type="coiled-coil region" evidence="16">
    <location>
        <begin position="842"/>
        <end position="869"/>
    </location>
</feature>
<keyword evidence="8" id="KW-0677">Repeat</keyword>
<proteinExistence type="inferred from homology"/>
<dbReference type="CDD" id="cd03244">
    <property type="entry name" value="ABCC_MRP_domain2"/>
    <property type="match status" value="1"/>
</dbReference>
<dbReference type="Pfam" id="PF00664">
    <property type="entry name" value="ABC_membrane"/>
    <property type="match status" value="2"/>
</dbReference>
<comment type="subcellular location">
    <subcellularLocation>
        <location evidence="2">Cell membrane</location>
        <topology evidence="2">Multi-pass membrane protein</topology>
    </subcellularLocation>
    <subcellularLocation>
        <location evidence="1">Vacuole membrane</location>
        <topology evidence="1">Multi-pass membrane protein</topology>
    </subcellularLocation>
</comment>
<keyword evidence="5" id="KW-1003">Cell membrane</keyword>
<feature type="region of interest" description="Disordered" evidence="17">
    <location>
        <begin position="872"/>
        <end position="918"/>
    </location>
</feature>
<feature type="domain" description="ABC transporter" evidence="19">
    <location>
        <begin position="1276"/>
        <end position="1510"/>
    </location>
</feature>
<dbReference type="PANTHER" id="PTHR24223:SF443">
    <property type="entry name" value="MULTIDRUG-RESISTANCE LIKE PROTEIN 1, ISOFORM I"/>
    <property type="match status" value="1"/>
</dbReference>
<keyword evidence="22" id="KW-1185">Reference proteome</keyword>
<dbReference type="EMBL" id="JBDJPC010000006">
    <property type="protein sequence ID" value="KAL1498077.1"/>
    <property type="molecule type" value="Genomic_DNA"/>
</dbReference>
<dbReference type="InterPro" id="IPR036640">
    <property type="entry name" value="ABC1_TM_sf"/>
</dbReference>
<feature type="transmembrane region" description="Helical" evidence="18">
    <location>
        <begin position="347"/>
        <end position="368"/>
    </location>
</feature>
<evidence type="ECO:0000256" key="8">
    <source>
        <dbReference type="ARBA" id="ARBA00022737"/>
    </source>
</evidence>
<dbReference type="GO" id="GO:0005524">
    <property type="term" value="F:ATP binding"/>
    <property type="evidence" value="ECO:0007669"/>
    <property type="project" value="UniProtKB-KW"/>
</dbReference>
<evidence type="ECO:0000256" key="18">
    <source>
        <dbReference type="SAM" id="Phobius"/>
    </source>
</evidence>
<keyword evidence="7 18" id="KW-0812">Transmembrane</keyword>
<evidence type="ECO:0000256" key="4">
    <source>
        <dbReference type="ARBA" id="ARBA00022448"/>
    </source>
</evidence>
<keyword evidence="6" id="KW-0926">Vacuole</keyword>
<keyword evidence="10" id="KW-0067">ATP-binding</keyword>
<dbReference type="SUPFAM" id="SSF52540">
    <property type="entry name" value="P-loop containing nucleoside triphosphate hydrolases"/>
    <property type="match status" value="2"/>
</dbReference>
<dbReference type="InterPro" id="IPR017871">
    <property type="entry name" value="ABC_transporter-like_CS"/>
</dbReference>
<feature type="transmembrane region" description="Helical" evidence="18">
    <location>
        <begin position="1098"/>
        <end position="1118"/>
    </location>
</feature>
<dbReference type="FunFam" id="1.20.1560.10:FF:000001">
    <property type="entry name" value="ATP-binding cassette subfamily C member 1"/>
    <property type="match status" value="1"/>
</dbReference>
<gene>
    <name evidence="21" type="ORF">ABEB36_008934</name>
</gene>
<evidence type="ECO:0000256" key="10">
    <source>
        <dbReference type="ARBA" id="ARBA00022840"/>
    </source>
</evidence>
<evidence type="ECO:0000256" key="1">
    <source>
        <dbReference type="ARBA" id="ARBA00004128"/>
    </source>
</evidence>
<feature type="transmembrane region" description="Helical" evidence="18">
    <location>
        <begin position="1075"/>
        <end position="1092"/>
    </location>
</feature>
<sequence>MDLTILDEYCGSEFWNTSQTWDTDDPDFTRCFEKTVLVWIPCIFLWCFTGLEVFYITNSSKRDIPWNLLNCTKSALISVLCILMLNDFATSFKSNLEGGVPSVDIYTPLIKLVTFLLSGLLLYYNKKHGHRTSGLLFLFWLLLSICGAPQFRTELRTSHKEDVSNTYHQYISYLIYYPLVLLIFLLNCFADQPPRFTKYPKTSKPCPEESATFLSRILFAWFDRMAWKGYRNPLETKDLWDLNPADSSAEIVPIFEKNWERALKKAKRMPAHAIAQYKGDTGQIDFHPEKQKVASVWPALMRSFGPIFLLGACLKFIHDILVFISPQILGLIIAYVRDGGHFWQGPFFAVLMFTTATIQTLILAQYFHKMFIVGMRIRTALVSTIYRKSLKISNKSRKERTAGEIVNLMSVDAQRFMDLTAYLNMIWSAPLQICLCMYFLWRELGPSVLAGLAVMIILIPINGFIANKSKNLQLRQMKNKDERVKLMNEVLSGIKVLKLYAWEPSFEAHILKIRDKELKVLKTSAYLNAGTSFIWSCAPFLVIFATLLSYIFSDKSNILTPEIMFKSLSLFAIMSMPMGLLPLLLVYTMESYVSVKRINSFMNADELDVNNVTHDKTEANPLLIENGNFSWGEDPILKNINLSIPHKTLTAIVGSVGSGKSSLISAFLGEMEKTSGRVNTYGSVAYVSQQAWIQNATLRDNITFGKSFDKVLYEKVIEACALKPDFDMLPGGDQTEIGEKGINLSGGQKQRVSLARAVYADAEIYYLDDPLSAVDAHVGKHIFEKVLGPKGLLKNKTRVLVTHGITYLPHTNKIFVLANGELSESGTYQELLDKKGTFAEFLLQHIQEHDEDEEELDEIKTQLGRQMSEEISKQFVRKRSRTSESKSDSGSTLGLNGSLQHQKSEDSSNSQRKGSKPNVEIEGEKLIEVEKSETGSVSWQVYKHYLVSIGVFIVITTVILNMIYQGFSIGSNVWLGFWADDQNIVNNGTVDTARRNLYLGVYGALGIGQVLVIFLLDLNLYVGALKSARKLHIGLLSNVLRAPCTTFFDVTPVGRILNRFSKDVNTLDTVLPTTMRAWITCFFMVLGTLVVTSVTTPLFIIVVIPISIIYYFIQRFYVATSRQLKRLESVSQSPIYSFFGETVSGVPAIRAYGQETRFIKESEHKVDLNQTCYYPSIISNRWLSVRLEMIGNCIILFAALFAVLGKGQMAGLVGLSITYCLQITQTLSWLVRMTSEVETNIVAIERIKEYAEVEQEAPWELTNTVISKSWPETGAVTFKDFSVRYRPGLDLVLQRLNFSVNGSEKVGIVGRTGAGKSSLTLALFRIIEAADGQIIIDGVNVANLGLHKLRSQLTIIPQDAVLFSGSLRMNLDPFNTHNDEEVWKSLELAHLKAFVKGLPSGLNHEITEGGENLSAGQRQLVCLARALLRKTKILILDEATAAVDLETDDLIQKTIRTEFKDCTVLTIAHRLNTIMDSDRVIVLDKGKIAEFDTPSSLLQRPDSIFYGMCKDAGLA</sequence>
<dbReference type="FunFam" id="1.20.1560.10:FF:000020">
    <property type="entry name" value="ABC metal ion transporter"/>
    <property type="match status" value="1"/>
</dbReference>
<dbReference type="FunFam" id="3.40.50.300:FF:000074">
    <property type="entry name" value="Multidrug resistance-associated protein 5 isoform 1"/>
    <property type="match status" value="1"/>
</dbReference>
<evidence type="ECO:0000256" key="14">
    <source>
        <dbReference type="ARBA" id="ARBA00024220"/>
    </source>
</evidence>
<comment type="similarity">
    <text evidence="3">Belongs to the ABC transporter superfamily. ABCC family. Conjugate transporter (TC 3.A.1.208) subfamily.</text>
</comment>
<evidence type="ECO:0000256" key="6">
    <source>
        <dbReference type="ARBA" id="ARBA00022554"/>
    </source>
</evidence>
<feature type="transmembrane region" description="Helical" evidence="18">
    <location>
        <begin position="447"/>
        <end position="467"/>
    </location>
</feature>
<feature type="compositionally biased region" description="Polar residues" evidence="17">
    <location>
        <begin position="888"/>
        <end position="912"/>
    </location>
</feature>
<feature type="transmembrane region" description="Helical" evidence="18">
    <location>
        <begin position="36"/>
        <end position="56"/>
    </location>
</feature>
<dbReference type="Pfam" id="PF24357">
    <property type="entry name" value="TMD0_ABC"/>
    <property type="match status" value="1"/>
</dbReference>
<evidence type="ECO:0000256" key="2">
    <source>
        <dbReference type="ARBA" id="ARBA00004651"/>
    </source>
</evidence>
<feature type="transmembrane region" description="Helical" evidence="18">
    <location>
        <begin position="1185"/>
        <end position="1204"/>
    </location>
</feature>
<keyword evidence="4" id="KW-0813">Transport</keyword>
<dbReference type="InterPro" id="IPR011527">
    <property type="entry name" value="ABC1_TM_dom"/>
</dbReference>
<dbReference type="PROSITE" id="PS50893">
    <property type="entry name" value="ABC_TRANSPORTER_2"/>
    <property type="match status" value="2"/>
</dbReference>
<accession>A0ABD1ENJ2</accession>
<dbReference type="CDD" id="cd18595">
    <property type="entry name" value="ABC_6TM_MRP1_2_3_6_D1_like"/>
    <property type="match status" value="1"/>
</dbReference>
<feature type="transmembrane region" description="Helical" evidence="18">
    <location>
        <begin position="171"/>
        <end position="190"/>
    </location>
</feature>
<feature type="transmembrane region" description="Helical" evidence="18">
    <location>
        <begin position="105"/>
        <end position="123"/>
    </location>
</feature>
<evidence type="ECO:0000256" key="13">
    <source>
        <dbReference type="ARBA" id="ARBA00023136"/>
    </source>
</evidence>
<dbReference type="Gene3D" id="3.40.50.300">
    <property type="entry name" value="P-loop containing nucleotide triphosphate hydrolases"/>
    <property type="match status" value="2"/>
</dbReference>
<feature type="transmembrane region" description="Helical" evidence="18">
    <location>
        <begin position="68"/>
        <end position="85"/>
    </location>
</feature>
<dbReference type="InterPro" id="IPR027417">
    <property type="entry name" value="P-loop_NTPase"/>
</dbReference>